<name>A0A4Y2I1R1_ARAVE</name>
<dbReference type="EMBL" id="BGPR01002321">
    <property type="protein sequence ID" value="GBM71583.1"/>
    <property type="molecule type" value="Genomic_DNA"/>
</dbReference>
<dbReference type="AlphaFoldDB" id="A0A4Y2I1R1"/>
<evidence type="ECO:0000256" key="1">
    <source>
        <dbReference type="SAM" id="MobiDB-lite"/>
    </source>
</evidence>
<sequence length="93" mass="10065">MFSCFGTGVNPKESNRENKGNGKKLIEIGCSHHAVVVDKGSIGVDSNDKAMYQRVACSRPSHHFKIGWSHHVVVVGKGCVGVDLNDKLMSAEQ</sequence>
<evidence type="ECO:0000313" key="2">
    <source>
        <dbReference type="EMBL" id="GBM71583.1"/>
    </source>
</evidence>
<reference evidence="2 3" key="1">
    <citation type="journal article" date="2019" name="Sci. Rep.">
        <title>Orb-weaving spider Araneus ventricosus genome elucidates the spidroin gene catalogue.</title>
        <authorList>
            <person name="Kono N."/>
            <person name="Nakamura H."/>
            <person name="Ohtoshi R."/>
            <person name="Moran D.A.P."/>
            <person name="Shinohara A."/>
            <person name="Yoshida Y."/>
            <person name="Fujiwara M."/>
            <person name="Mori M."/>
            <person name="Tomita M."/>
            <person name="Arakawa K."/>
        </authorList>
    </citation>
    <scope>NUCLEOTIDE SEQUENCE [LARGE SCALE GENOMIC DNA]</scope>
</reference>
<organism evidence="2 3">
    <name type="scientific">Araneus ventricosus</name>
    <name type="common">Orbweaver spider</name>
    <name type="synonym">Epeira ventricosa</name>
    <dbReference type="NCBI Taxonomy" id="182803"/>
    <lineage>
        <taxon>Eukaryota</taxon>
        <taxon>Metazoa</taxon>
        <taxon>Ecdysozoa</taxon>
        <taxon>Arthropoda</taxon>
        <taxon>Chelicerata</taxon>
        <taxon>Arachnida</taxon>
        <taxon>Araneae</taxon>
        <taxon>Araneomorphae</taxon>
        <taxon>Entelegynae</taxon>
        <taxon>Araneoidea</taxon>
        <taxon>Araneidae</taxon>
        <taxon>Araneus</taxon>
    </lineage>
</organism>
<keyword evidence="3" id="KW-1185">Reference proteome</keyword>
<feature type="region of interest" description="Disordered" evidence="1">
    <location>
        <begin position="1"/>
        <end position="20"/>
    </location>
</feature>
<comment type="caution">
    <text evidence="2">The sequence shown here is derived from an EMBL/GenBank/DDBJ whole genome shotgun (WGS) entry which is preliminary data.</text>
</comment>
<proteinExistence type="predicted"/>
<dbReference type="Proteomes" id="UP000499080">
    <property type="component" value="Unassembled WGS sequence"/>
</dbReference>
<accession>A0A4Y2I1R1</accession>
<evidence type="ECO:0000313" key="3">
    <source>
        <dbReference type="Proteomes" id="UP000499080"/>
    </source>
</evidence>
<protein>
    <submittedName>
        <fullName evidence="2">Uncharacterized protein</fullName>
    </submittedName>
</protein>
<gene>
    <name evidence="2" type="ORF">AVEN_273271_1</name>
</gene>